<dbReference type="InterPro" id="IPR016064">
    <property type="entry name" value="NAD/diacylglycerol_kinase_sf"/>
</dbReference>
<dbReference type="Gene3D" id="3.40.50.10330">
    <property type="entry name" value="Probable inorganic polyphosphate/atp-NAD kinase, domain 1"/>
    <property type="match status" value="1"/>
</dbReference>
<dbReference type="PANTHER" id="PTHR40697:SF2">
    <property type="entry name" value="ATP-NAD KINASE-RELATED"/>
    <property type="match status" value="1"/>
</dbReference>
<dbReference type="GO" id="GO:0016301">
    <property type="term" value="F:kinase activity"/>
    <property type="evidence" value="ECO:0007669"/>
    <property type="project" value="UniProtKB-KW"/>
</dbReference>
<evidence type="ECO:0000313" key="1">
    <source>
        <dbReference type="EMBL" id="WAJ71225.1"/>
    </source>
</evidence>
<keyword evidence="1" id="KW-0808">Transferase</keyword>
<dbReference type="Pfam" id="PF01513">
    <property type="entry name" value="NAD_kinase"/>
    <property type="match status" value="1"/>
</dbReference>
<proteinExistence type="predicted"/>
<dbReference type="PANTHER" id="PTHR40697">
    <property type="entry name" value="ACETOIN CATABOLISM PROTEIN X"/>
    <property type="match status" value="1"/>
</dbReference>
<sequence length="384" mass="41252">MKKFNLGLVINPIAGIGGSVALKGSDGESTQKQAFALGASKQANQKAQLTLNHLAGFSEQICIYTANGEMGGDLAQALGFETQIIHQSAIPTQAIDTQKTIQALAHHNVDLILFAGGDGTARNVCEVAGEDIPVLGIPAGCKIHSGVYAITPGAAGQLCKKLIQGEMLTLAEADVMDIDETQFRQGIVKAKRYGDLLVPMDLRFVQAVKQGGKETQALVLDDIAADIIERMEDDEDCLYLIGSGSTTQSVMQTLDLPNTLLGVDAIYKQRLVGSDLTETEIWQLIHEYPKTKLIFSLIGGQGHIFGRGNQQISARIIKQLTKANLHLIATKTKLQQLNGQPLIVDTPDEQLNQALAGLIKVTTGFHDSVLYPVGFDHPTHKLKG</sequence>
<accession>A0ABY7ANU1</accession>
<dbReference type="InterPro" id="IPR039065">
    <property type="entry name" value="AcoX-like"/>
</dbReference>
<keyword evidence="1" id="KW-0418">Kinase</keyword>
<dbReference type="InterPro" id="IPR017438">
    <property type="entry name" value="ATP-NAD_kinase_N"/>
</dbReference>
<dbReference type="InterPro" id="IPR002504">
    <property type="entry name" value="NADK"/>
</dbReference>
<dbReference type="Pfam" id="PF20143">
    <property type="entry name" value="NAD_kinase_C"/>
    <property type="match status" value="1"/>
</dbReference>
<dbReference type="SUPFAM" id="SSF111331">
    <property type="entry name" value="NAD kinase/diacylglycerol kinase-like"/>
    <property type="match status" value="1"/>
</dbReference>
<dbReference type="InterPro" id="IPR011386">
    <property type="entry name" value="Put_ATP-NAD_kin"/>
</dbReference>
<protein>
    <submittedName>
        <fullName evidence="1">ATP-NAD kinase family protein</fullName>
    </submittedName>
</protein>
<gene>
    <name evidence="1" type="ORF">OLW01_05345</name>
</gene>
<reference evidence="1" key="1">
    <citation type="submission" date="2022-10" db="EMBL/GenBank/DDBJ databases">
        <title>Catenovulum adriacola sp. nov. isolated in the Harbour of Susak.</title>
        <authorList>
            <person name="Schoch T."/>
            <person name="Reich S.J."/>
            <person name="Stoeferle S."/>
            <person name="Flaiz M."/>
            <person name="Kazda M."/>
            <person name="Riedel C.U."/>
            <person name="Duerre P."/>
        </authorList>
    </citation>
    <scope>NUCLEOTIDE SEQUENCE</scope>
    <source>
        <strain evidence="1">TS8</strain>
    </source>
</reference>
<dbReference type="EMBL" id="CP109965">
    <property type="protein sequence ID" value="WAJ71225.1"/>
    <property type="molecule type" value="Genomic_DNA"/>
</dbReference>
<name>A0ABY7ANU1_9ALTE</name>
<keyword evidence="2" id="KW-1185">Reference proteome</keyword>
<evidence type="ECO:0000313" key="2">
    <source>
        <dbReference type="Proteomes" id="UP001163726"/>
    </source>
</evidence>
<dbReference type="Proteomes" id="UP001163726">
    <property type="component" value="Chromosome"/>
</dbReference>
<dbReference type="RefSeq" id="WP_268075702.1">
    <property type="nucleotide sequence ID" value="NZ_CP109965.1"/>
</dbReference>
<organism evidence="1 2">
    <name type="scientific">Catenovulum adriaticum</name>
    <dbReference type="NCBI Taxonomy" id="2984846"/>
    <lineage>
        <taxon>Bacteria</taxon>
        <taxon>Pseudomonadati</taxon>
        <taxon>Pseudomonadota</taxon>
        <taxon>Gammaproteobacteria</taxon>
        <taxon>Alteromonadales</taxon>
        <taxon>Alteromonadaceae</taxon>
        <taxon>Catenovulum</taxon>
    </lineage>
</organism>
<dbReference type="PIRSF" id="PIRSF016907">
    <property type="entry name" value="Kin_ATP-NAD"/>
    <property type="match status" value="1"/>
</dbReference>